<keyword evidence="2 6" id="KW-1003">Cell membrane</keyword>
<keyword evidence="4 6" id="KW-1133">Transmembrane helix</keyword>
<dbReference type="InterPro" id="IPR052536">
    <property type="entry name" value="ABC-4_Integral_Memb_Prot"/>
</dbReference>
<evidence type="ECO:0000256" key="3">
    <source>
        <dbReference type="ARBA" id="ARBA00022692"/>
    </source>
</evidence>
<keyword evidence="3 6" id="KW-0812">Transmembrane</keyword>
<dbReference type="BioCyc" id="ECAT999415-HMP:GTTI-1182-MONOMER"/>
<dbReference type="RefSeq" id="WP_004803015.1">
    <property type="nucleotide sequence ID" value="NZ_KB446648.1"/>
</dbReference>
<dbReference type="STRING" id="999415.HMPREF9943_01152"/>
<feature type="transmembrane region" description="Helical" evidence="6">
    <location>
        <begin position="56"/>
        <end position="79"/>
    </location>
</feature>
<comment type="subcellular location">
    <subcellularLocation>
        <location evidence="1 6">Cell membrane</location>
        <topology evidence="1 6">Multi-pass membrane protein</topology>
    </subcellularLocation>
</comment>
<dbReference type="eggNOG" id="COG0577">
    <property type="taxonomic scope" value="Bacteria"/>
</dbReference>
<feature type="transmembrane region" description="Helical" evidence="6">
    <location>
        <begin position="17"/>
        <end position="35"/>
    </location>
</feature>
<sequence length="679" mass="76602">MIFKLAYRNIRKSIKDYGVYFFTVALGVAIFYVFNAIETQTAMMKISSDQREIIRLIVAVLSGVSVFVSMVLGFLIIYANQFLIKRRKKEFGIYLILGMTKQKVSFILFLETLMVGTLSLVTGLLLGSALSQIMGIAVANMFIADVKKFAFVFSMKAMIKTILYFGVLYLLVMIFNTLSISSSKIITLLCKQENEKIRFKNPIISALLLIAGIICSISAYYMVVDSKTFFKILRLGSNYGEGILIPIGLGIIATFLIFYSGTTIVLTILKHTKRYNRRLNIFTFKQLSSQMNTMVVSMSIICISLFITICMLSTAMTIRQTLNDQASGKSPADYCAIFYTRDKKDRNIPELLKKAGFDIDKQSKEYIYIKAFIASQNDMSYKALLGDKYKNYEKELETINNAGWSMMSISDYNKVAKIYHHKQYTLNNEYMILTDYDIPASYQNKGLKDKPSLTINGYKLASKYNSCQNGFVSMDKGTNPGILIVPDYVVSKMKPYTKLLIGNYHSSDNRKTEDQFKKSIDSMITNNPEGIGGYLLRSKIENQLSSVGLSLLATFIGLYIGIVFLISSAAILALKALSHTGDSLNRYEILKRLGADDMMLRHSLFKQIFILFMIPLILAIIHSVAGIKFSMFLLTSTALVSAKYLLSSTLMIGALFLMIYGGYFFVTYRMSLHMLRESS</sequence>
<dbReference type="PATRIC" id="fig|999415.3.peg.1170"/>
<evidence type="ECO:0000256" key="4">
    <source>
        <dbReference type="ARBA" id="ARBA00022989"/>
    </source>
</evidence>
<comment type="similarity">
    <text evidence="6">Belongs to the ABC-4 integral membrane protein family.</text>
</comment>
<dbReference type="Pfam" id="PF02687">
    <property type="entry name" value="FtsX"/>
    <property type="match status" value="1"/>
</dbReference>
<evidence type="ECO:0000313" key="9">
    <source>
        <dbReference type="Proteomes" id="UP000011758"/>
    </source>
</evidence>
<protein>
    <recommendedName>
        <fullName evidence="7">ABC3 transporter permease C-terminal domain-containing protein</fullName>
    </recommendedName>
</protein>
<feature type="transmembrane region" description="Helical" evidence="6">
    <location>
        <begin position="295"/>
        <end position="318"/>
    </location>
</feature>
<keyword evidence="5 6" id="KW-0472">Membrane</keyword>
<organism evidence="8 9">
    <name type="scientific">Eggerthia catenaformis OT 569 = DSM 20559</name>
    <dbReference type="NCBI Taxonomy" id="999415"/>
    <lineage>
        <taxon>Bacteria</taxon>
        <taxon>Bacillati</taxon>
        <taxon>Bacillota</taxon>
        <taxon>Erysipelotrichia</taxon>
        <taxon>Erysipelotrichales</taxon>
        <taxon>Coprobacillaceae</taxon>
        <taxon>Eggerthia</taxon>
    </lineage>
</organism>
<accession>M2NEG6</accession>
<feature type="transmembrane region" description="Helical" evidence="6">
    <location>
        <begin position="162"/>
        <end position="182"/>
    </location>
</feature>
<reference evidence="8 9" key="1">
    <citation type="submission" date="2013-02" db="EMBL/GenBank/DDBJ databases">
        <title>The Genome Sequence of Lactobacillus catenaformis F0143.</title>
        <authorList>
            <consortium name="The Broad Institute Genome Sequencing Platform"/>
            <person name="Earl A."/>
            <person name="Ward D."/>
            <person name="Feldgarden M."/>
            <person name="Gevers D."/>
            <person name="Izard J."/>
            <person name="Blanton J.M."/>
            <person name="Mathney J."/>
            <person name="Dewhirst F.E."/>
            <person name="Young S.K."/>
            <person name="Zeng Q."/>
            <person name="Gargeya S."/>
            <person name="Fitzgerald M."/>
            <person name="Haas B."/>
            <person name="Abouelleil A."/>
            <person name="Alvarado L."/>
            <person name="Arachchi H.M."/>
            <person name="Berlin A."/>
            <person name="Chapman S.B."/>
            <person name="Gearin G."/>
            <person name="Goldberg J."/>
            <person name="Griggs A."/>
            <person name="Gujja S."/>
            <person name="Hansen M."/>
            <person name="Heiman D."/>
            <person name="Howarth C."/>
            <person name="Larimer J."/>
            <person name="Lui A."/>
            <person name="MacDonald P.J.P."/>
            <person name="McCowen C."/>
            <person name="Montmayeur A."/>
            <person name="Murphy C."/>
            <person name="Neiman D."/>
            <person name="Pearson M."/>
            <person name="Priest M."/>
            <person name="Roberts A."/>
            <person name="Saif S."/>
            <person name="Shea T."/>
            <person name="Sisk P."/>
            <person name="Stolte C."/>
            <person name="Sykes S."/>
            <person name="Wortman J."/>
            <person name="Nusbaum C."/>
            <person name="Birren B."/>
        </authorList>
    </citation>
    <scope>NUCLEOTIDE SEQUENCE [LARGE SCALE GENOMIC DNA]</scope>
    <source>
        <strain evidence="8 9">OT 569</strain>
    </source>
</reference>
<feature type="transmembrane region" description="Helical" evidence="6">
    <location>
        <begin position="608"/>
        <end position="632"/>
    </location>
</feature>
<dbReference type="GO" id="GO:0055085">
    <property type="term" value="P:transmembrane transport"/>
    <property type="evidence" value="ECO:0007669"/>
    <property type="project" value="UniProtKB-UniRule"/>
</dbReference>
<dbReference type="AlphaFoldDB" id="M2NEG6"/>
<name>M2NEG6_9FIRM</name>
<dbReference type="EMBL" id="AGEJ01000018">
    <property type="protein sequence ID" value="EMD16598.1"/>
    <property type="molecule type" value="Genomic_DNA"/>
</dbReference>
<feature type="transmembrane region" description="Helical" evidence="6">
    <location>
        <begin position="203"/>
        <end position="223"/>
    </location>
</feature>
<dbReference type="GO" id="GO:0005886">
    <property type="term" value="C:plasma membrane"/>
    <property type="evidence" value="ECO:0007669"/>
    <property type="project" value="UniProtKB-SubCell"/>
</dbReference>
<evidence type="ECO:0000256" key="5">
    <source>
        <dbReference type="ARBA" id="ARBA00023136"/>
    </source>
</evidence>
<dbReference type="Proteomes" id="UP000011758">
    <property type="component" value="Unassembled WGS sequence"/>
</dbReference>
<dbReference type="PANTHER" id="PTHR46795:SF3">
    <property type="entry name" value="ABC TRANSPORTER PERMEASE"/>
    <property type="match status" value="1"/>
</dbReference>
<gene>
    <name evidence="8" type="ORF">HMPREF9943_01152</name>
</gene>
<evidence type="ECO:0000313" key="8">
    <source>
        <dbReference type="EMBL" id="EMD16598.1"/>
    </source>
</evidence>
<dbReference type="InterPro" id="IPR003838">
    <property type="entry name" value="ABC3_permease_C"/>
</dbReference>
<dbReference type="InterPro" id="IPR027022">
    <property type="entry name" value="ABC_permease_BceB-typ"/>
</dbReference>
<feature type="transmembrane region" description="Helical" evidence="6">
    <location>
        <begin position="547"/>
        <end position="574"/>
    </location>
</feature>
<feature type="transmembrane region" description="Helical" evidence="6">
    <location>
        <begin position="644"/>
        <end position="666"/>
    </location>
</feature>
<evidence type="ECO:0000256" key="2">
    <source>
        <dbReference type="ARBA" id="ARBA00022475"/>
    </source>
</evidence>
<evidence type="ECO:0000259" key="7">
    <source>
        <dbReference type="Pfam" id="PF02687"/>
    </source>
</evidence>
<keyword evidence="6" id="KW-0813">Transport</keyword>
<proteinExistence type="inferred from homology"/>
<keyword evidence="9" id="KW-1185">Reference proteome</keyword>
<dbReference type="PANTHER" id="PTHR46795">
    <property type="entry name" value="ABC TRANSPORTER PERMEASE-RELATED-RELATED"/>
    <property type="match status" value="1"/>
</dbReference>
<evidence type="ECO:0000256" key="1">
    <source>
        <dbReference type="ARBA" id="ARBA00004651"/>
    </source>
</evidence>
<dbReference type="OrthoDB" id="9781780at2"/>
<dbReference type="PIRSF" id="PIRSF018968">
    <property type="entry name" value="ABC_permease_BceB"/>
    <property type="match status" value="1"/>
</dbReference>
<comment type="caution">
    <text evidence="8">The sequence shown here is derived from an EMBL/GenBank/DDBJ whole genome shotgun (WGS) entry which is preliminary data.</text>
</comment>
<feature type="transmembrane region" description="Helical" evidence="6">
    <location>
        <begin position="243"/>
        <end position="269"/>
    </location>
</feature>
<evidence type="ECO:0000256" key="6">
    <source>
        <dbReference type="PIRNR" id="PIRNR018968"/>
    </source>
</evidence>
<feature type="domain" description="ABC3 transporter permease C-terminal" evidence="7">
    <location>
        <begin position="64"/>
        <end position="182"/>
    </location>
</feature>